<dbReference type="InterPro" id="IPR027824">
    <property type="entry name" value="DUF4469"/>
</dbReference>
<dbReference type="Proteomes" id="UP000284379">
    <property type="component" value="Unassembled WGS sequence"/>
</dbReference>
<name>A0A413V3N9_9BACE</name>
<evidence type="ECO:0000259" key="1">
    <source>
        <dbReference type="Pfam" id="PF14734"/>
    </source>
</evidence>
<proteinExistence type="predicted"/>
<organism evidence="2 3">
    <name type="scientific">Bacteroides nordii</name>
    <dbReference type="NCBI Taxonomy" id="291645"/>
    <lineage>
        <taxon>Bacteria</taxon>
        <taxon>Pseudomonadati</taxon>
        <taxon>Bacteroidota</taxon>
        <taxon>Bacteroidia</taxon>
        <taxon>Bacteroidales</taxon>
        <taxon>Bacteroidaceae</taxon>
        <taxon>Bacteroides</taxon>
    </lineage>
</organism>
<accession>A0A413V3N9</accession>
<dbReference type="AlphaFoldDB" id="A0A413V3N9"/>
<evidence type="ECO:0000313" key="2">
    <source>
        <dbReference type="EMBL" id="RHB28191.1"/>
    </source>
</evidence>
<protein>
    <submittedName>
        <fullName evidence="2">DUF4469 domain-containing protein</fullName>
    </submittedName>
</protein>
<evidence type="ECO:0000313" key="3">
    <source>
        <dbReference type="Proteomes" id="UP000284379"/>
    </source>
</evidence>
<dbReference type="RefSeq" id="WP_122202399.1">
    <property type="nucleotide sequence ID" value="NZ_CABJFV010000045.1"/>
</dbReference>
<dbReference type="Gene3D" id="2.70.50.70">
    <property type="match status" value="1"/>
</dbReference>
<dbReference type="EMBL" id="QSGO01000045">
    <property type="protein sequence ID" value="RHB28191.1"/>
    <property type="molecule type" value="Genomic_DNA"/>
</dbReference>
<sequence length="120" mass="13041">MKWIKTESLLMEGLIVPSITGVCDLQSGLTDGTITPCAQLLVSGKHLDMVGLGSIRLCLVSATECQHVIEIAEVYRHTVTQVIVSIPVLEAGEYFPAVEVLREGKESAVYMLPVSWVVKT</sequence>
<comment type="caution">
    <text evidence="2">The sequence shown here is derived from an EMBL/GenBank/DDBJ whole genome shotgun (WGS) entry which is preliminary data.</text>
</comment>
<dbReference type="Pfam" id="PF14734">
    <property type="entry name" value="DUF4469"/>
    <property type="match status" value="1"/>
</dbReference>
<feature type="domain" description="DUF4469" evidence="1">
    <location>
        <begin position="18"/>
        <end position="95"/>
    </location>
</feature>
<gene>
    <name evidence="2" type="ORF">DW888_20895</name>
</gene>
<reference evidence="2 3" key="1">
    <citation type="submission" date="2018-08" db="EMBL/GenBank/DDBJ databases">
        <title>A genome reference for cultivated species of the human gut microbiota.</title>
        <authorList>
            <person name="Zou Y."/>
            <person name="Xue W."/>
            <person name="Luo G."/>
        </authorList>
    </citation>
    <scope>NUCLEOTIDE SEQUENCE [LARGE SCALE GENOMIC DNA]</scope>
    <source>
        <strain evidence="2 3">AM40-30BH</strain>
    </source>
</reference>